<dbReference type="Gene3D" id="3.40.47.10">
    <property type="match status" value="1"/>
</dbReference>
<proteinExistence type="predicted"/>
<name>A0ABQ4KF00_9BACI</name>
<evidence type="ECO:0000259" key="3">
    <source>
        <dbReference type="Pfam" id="PF00195"/>
    </source>
</evidence>
<evidence type="ECO:0000313" key="5">
    <source>
        <dbReference type="Proteomes" id="UP000679950"/>
    </source>
</evidence>
<reference evidence="4 5" key="1">
    <citation type="submission" date="2021-03" db="EMBL/GenBank/DDBJ databases">
        <title>Antimicrobial resistance genes in bacteria isolated from Japanese honey, and their potential for conferring macrolide and lincosamide resistance in the American foulbrood pathogen Paenibacillus larvae.</title>
        <authorList>
            <person name="Okamoto M."/>
            <person name="Kumagai M."/>
            <person name="Kanamori H."/>
            <person name="Takamatsu D."/>
        </authorList>
    </citation>
    <scope>NUCLEOTIDE SEQUENCE [LARGE SCALE GENOMIC DNA]</scope>
    <source>
        <strain evidence="4 5">J8TS2</strain>
    </source>
</reference>
<dbReference type="InterPro" id="IPR011141">
    <property type="entry name" value="Polyketide_synthase_type-III"/>
</dbReference>
<dbReference type="Proteomes" id="UP000679950">
    <property type="component" value="Unassembled WGS sequence"/>
</dbReference>
<evidence type="ECO:0000256" key="2">
    <source>
        <dbReference type="ARBA" id="ARBA00023315"/>
    </source>
</evidence>
<dbReference type="SUPFAM" id="SSF53901">
    <property type="entry name" value="Thiolase-like"/>
    <property type="match status" value="1"/>
</dbReference>
<dbReference type="InterPro" id="IPR001099">
    <property type="entry name" value="Chalcone/stilbene_synt_N"/>
</dbReference>
<dbReference type="InterPro" id="IPR016039">
    <property type="entry name" value="Thiolase-like"/>
</dbReference>
<evidence type="ECO:0000256" key="1">
    <source>
        <dbReference type="ARBA" id="ARBA00022679"/>
    </source>
</evidence>
<keyword evidence="2" id="KW-0012">Acyltransferase</keyword>
<keyword evidence="1" id="KW-0808">Transferase</keyword>
<organism evidence="4 5">
    <name type="scientific">Lederbergia ruris</name>
    <dbReference type="NCBI Taxonomy" id="217495"/>
    <lineage>
        <taxon>Bacteria</taxon>
        <taxon>Bacillati</taxon>
        <taxon>Bacillota</taxon>
        <taxon>Bacilli</taxon>
        <taxon>Bacillales</taxon>
        <taxon>Bacillaceae</taxon>
        <taxon>Lederbergia</taxon>
    </lineage>
</organism>
<accession>A0ABQ4KF00</accession>
<dbReference type="PANTHER" id="PTHR11877">
    <property type="entry name" value="HYDROXYMETHYLGLUTARYL-COA SYNTHASE"/>
    <property type="match status" value="1"/>
</dbReference>
<protein>
    <recommendedName>
        <fullName evidence="3">Chalcone/stilbene synthase N-terminal domain-containing protein</fullName>
    </recommendedName>
</protein>
<comment type="caution">
    <text evidence="4">The sequence shown here is derived from an EMBL/GenBank/DDBJ whole genome shotgun (WGS) entry which is preliminary data.</text>
</comment>
<dbReference type="Pfam" id="PF00195">
    <property type="entry name" value="Chal_sti_synt_N"/>
    <property type="match status" value="1"/>
</dbReference>
<gene>
    <name evidence="4" type="ORF">J8TS2_08660</name>
</gene>
<sequence length="201" mass="22285">MPRIISVGTATPEFAVQQEETMQLAKRLFSDSMKDIDRLLKVFKNGEIKKRHFVKPLEWYTEPHSFSEKNKVFIESAVGLCLTAIRNCFALEKMKKEIAYDEIEAIFLINTTGLSTPSLEARIINQLPFSSHTKRIPIWGLGCGGGASGLSRAYEYCLAYPGAKVLVVGVELCSLTFQLNDISKSNLIGTSLFSDGAAAVW</sequence>
<evidence type="ECO:0000313" key="4">
    <source>
        <dbReference type="EMBL" id="GIN56547.1"/>
    </source>
</evidence>
<keyword evidence="5" id="KW-1185">Reference proteome</keyword>
<dbReference type="EMBL" id="BORB01000005">
    <property type="protein sequence ID" value="GIN56547.1"/>
    <property type="molecule type" value="Genomic_DNA"/>
</dbReference>
<feature type="domain" description="Chalcone/stilbene synthase N-terminal" evidence="3">
    <location>
        <begin position="4"/>
        <end position="200"/>
    </location>
</feature>
<dbReference type="PANTHER" id="PTHR11877:SF99">
    <property type="entry name" value="1,3,6,8-TETRAHYDROXYNAPHTHALENE SYNTHASE"/>
    <property type="match status" value="1"/>
</dbReference>